<protein>
    <recommendedName>
        <fullName evidence="4">HIT domain-containing protein</fullName>
    </recommendedName>
</protein>
<evidence type="ECO:0000313" key="2">
    <source>
        <dbReference type="EMBL" id="KAG5648201.1"/>
    </source>
</evidence>
<dbReference type="OrthoDB" id="3361363at2759"/>
<organism evidence="2 3">
    <name type="scientific">Asterophora parasitica</name>
    <dbReference type="NCBI Taxonomy" id="117018"/>
    <lineage>
        <taxon>Eukaryota</taxon>
        <taxon>Fungi</taxon>
        <taxon>Dikarya</taxon>
        <taxon>Basidiomycota</taxon>
        <taxon>Agaricomycotina</taxon>
        <taxon>Agaricomycetes</taxon>
        <taxon>Agaricomycetidae</taxon>
        <taxon>Agaricales</taxon>
        <taxon>Tricholomatineae</taxon>
        <taxon>Lyophyllaceae</taxon>
        <taxon>Asterophora</taxon>
    </lineage>
</organism>
<evidence type="ECO:0000313" key="3">
    <source>
        <dbReference type="Proteomes" id="UP000775547"/>
    </source>
</evidence>
<name>A0A9P7GE14_9AGAR</name>
<dbReference type="Proteomes" id="UP000775547">
    <property type="component" value="Unassembled WGS sequence"/>
</dbReference>
<evidence type="ECO:0000256" key="1">
    <source>
        <dbReference type="SAM" id="MobiDB-lite"/>
    </source>
</evidence>
<dbReference type="EMBL" id="JABCKV010000004">
    <property type="protein sequence ID" value="KAG5648201.1"/>
    <property type="molecule type" value="Genomic_DNA"/>
</dbReference>
<keyword evidence="3" id="KW-1185">Reference proteome</keyword>
<feature type="compositionally biased region" description="Polar residues" evidence="1">
    <location>
        <begin position="242"/>
        <end position="270"/>
    </location>
</feature>
<dbReference type="Gene3D" id="3.30.428.10">
    <property type="entry name" value="HIT-like"/>
    <property type="match status" value="1"/>
</dbReference>
<accession>A0A9P7GE14</accession>
<dbReference type="SUPFAM" id="SSF54197">
    <property type="entry name" value="HIT-like"/>
    <property type="match status" value="1"/>
</dbReference>
<reference evidence="2" key="2">
    <citation type="submission" date="2021-10" db="EMBL/GenBank/DDBJ databases">
        <title>Phylogenomics reveals ancestral predisposition of the termite-cultivated fungus Termitomyces towards a domesticated lifestyle.</title>
        <authorList>
            <person name="Auxier B."/>
            <person name="Grum-Grzhimaylo A."/>
            <person name="Cardenas M.E."/>
            <person name="Lodge J.D."/>
            <person name="Laessoe T."/>
            <person name="Pedersen O."/>
            <person name="Smith M.E."/>
            <person name="Kuyper T.W."/>
            <person name="Franco-Molano E.A."/>
            <person name="Baroni T.J."/>
            <person name="Aanen D.K."/>
        </authorList>
    </citation>
    <scope>NUCLEOTIDE SEQUENCE</scope>
    <source>
        <strain evidence="2">AP01</strain>
        <tissue evidence="2">Mycelium</tissue>
    </source>
</reference>
<evidence type="ECO:0008006" key="4">
    <source>
        <dbReference type="Google" id="ProtNLM"/>
    </source>
</evidence>
<dbReference type="AlphaFoldDB" id="A0A9P7GE14"/>
<reference evidence="2" key="1">
    <citation type="submission" date="2020-07" db="EMBL/GenBank/DDBJ databases">
        <authorList>
            <person name="Nieuwenhuis M."/>
            <person name="Van De Peppel L.J.J."/>
        </authorList>
    </citation>
    <scope>NUCLEOTIDE SEQUENCE</scope>
    <source>
        <strain evidence="2">AP01</strain>
        <tissue evidence="2">Mycelium</tissue>
    </source>
</reference>
<proteinExistence type="predicted"/>
<gene>
    <name evidence="2" type="ORF">DXG03_006156</name>
</gene>
<comment type="caution">
    <text evidence="2">The sequence shown here is derived from an EMBL/GenBank/DDBJ whole genome shotgun (WGS) entry which is preliminary data.</text>
</comment>
<dbReference type="InterPro" id="IPR036265">
    <property type="entry name" value="HIT-like_sf"/>
</dbReference>
<sequence>MAYAPKPGCPLCSIVSSASHATPNSPRTPSFPAGSTQPEVLWRDDNFTAYREKAQPLSSKGHVIVAFNLHVPSIYTLSSSDLPLLVNIRNLATRLLTSLLPPSSPAATPSGSSTPIPSLANTPLQGADTLFRIGFITPPFKDNKIPVTDHLHCHAYITPADLMGWWRGIAYGPLAWYSIDDLIAEIRESVSNNRIKSGYDNRTQAPIDLVPHAGARAGTADGIETSEPTIANNDADLEDGDTNTARLHSPGTRSSASLLTPQSHIPTLRV</sequence>
<feature type="region of interest" description="Disordered" evidence="1">
    <location>
        <begin position="225"/>
        <end position="270"/>
    </location>
</feature>